<organism evidence="3 4">
    <name type="scientific">Enterobacter bugandensis</name>
    <dbReference type="NCBI Taxonomy" id="881260"/>
    <lineage>
        <taxon>Bacteria</taxon>
        <taxon>Pseudomonadati</taxon>
        <taxon>Pseudomonadota</taxon>
        <taxon>Gammaproteobacteria</taxon>
        <taxon>Enterobacterales</taxon>
        <taxon>Enterobacteriaceae</taxon>
        <taxon>Enterobacter</taxon>
    </lineage>
</organism>
<dbReference type="Pfam" id="PF13439">
    <property type="entry name" value="Glyco_transf_4"/>
    <property type="match status" value="1"/>
</dbReference>
<dbReference type="GO" id="GO:1901135">
    <property type="term" value="P:carbohydrate derivative metabolic process"/>
    <property type="evidence" value="ECO:0007669"/>
    <property type="project" value="UniProtKB-ARBA"/>
</dbReference>
<dbReference type="PANTHER" id="PTHR12526">
    <property type="entry name" value="GLYCOSYLTRANSFERASE"/>
    <property type="match status" value="1"/>
</dbReference>
<comment type="caution">
    <text evidence="3">The sequence shown here is derived from an EMBL/GenBank/DDBJ whole genome shotgun (WGS) entry which is preliminary data.</text>
</comment>
<dbReference type="InterPro" id="IPR028098">
    <property type="entry name" value="Glyco_trans_4-like_N"/>
</dbReference>
<gene>
    <name evidence="3" type="primary">pimB_1</name>
    <name evidence="3" type="ORF">SAMEA2273372_02229</name>
</gene>
<proteinExistence type="predicted"/>
<dbReference type="EMBL" id="FJZI01000004">
    <property type="protein sequence ID" value="CZX56609.1"/>
    <property type="molecule type" value="Genomic_DNA"/>
</dbReference>
<feature type="domain" description="Glycosyl transferase family 1" evidence="1">
    <location>
        <begin position="192"/>
        <end position="340"/>
    </location>
</feature>
<keyword evidence="3" id="KW-0808">Transferase</keyword>
<dbReference type="RefSeq" id="WP_045629816.1">
    <property type="nucleotide sequence ID" value="NZ_CP039452.1"/>
</dbReference>
<dbReference type="Pfam" id="PF00534">
    <property type="entry name" value="Glycos_transf_1"/>
    <property type="match status" value="1"/>
</dbReference>
<evidence type="ECO:0000259" key="2">
    <source>
        <dbReference type="Pfam" id="PF13439"/>
    </source>
</evidence>
<feature type="domain" description="Glycosyltransferase subfamily 4-like N-terminal" evidence="2">
    <location>
        <begin position="13"/>
        <end position="177"/>
    </location>
</feature>
<name>A0A822WVE3_9ENTR</name>
<accession>A0A822WVE3</accession>
<evidence type="ECO:0000313" key="3">
    <source>
        <dbReference type="EMBL" id="CZX56609.1"/>
    </source>
</evidence>
<dbReference type="InterPro" id="IPR001296">
    <property type="entry name" value="Glyco_trans_1"/>
</dbReference>
<reference evidence="3 4" key="1">
    <citation type="submission" date="2016-03" db="EMBL/GenBank/DDBJ databases">
        <authorList>
            <consortium name="Pathogen Informatics"/>
        </authorList>
    </citation>
    <scope>NUCLEOTIDE SEQUENCE [LARGE SCALE GENOMIC DNA]</scope>
    <source>
        <strain evidence="4">e1527</strain>
    </source>
</reference>
<dbReference type="EC" id="2.4.1.57" evidence="3"/>
<evidence type="ECO:0000313" key="4">
    <source>
        <dbReference type="Proteomes" id="UP000076063"/>
    </source>
</evidence>
<protein>
    <submittedName>
        <fullName evidence="3">Group 1 glycosyl transferase</fullName>
        <ecNumber evidence="3">2.4.1.57</ecNumber>
    </submittedName>
</protein>
<dbReference type="AlphaFoldDB" id="A0A822WVE3"/>
<evidence type="ECO:0000259" key="1">
    <source>
        <dbReference type="Pfam" id="PF00534"/>
    </source>
</evidence>
<dbReference type="CDD" id="cd03808">
    <property type="entry name" value="GT4_CapM-like"/>
    <property type="match status" value="1"/>
</dbReference>
<dbReference type="Gene3D" id="3.40.50.2000">
    <property type="entry name" value="Glycogen Phosphorylase B"/>
    <property type="match status" value="2"/>
</dbReference>
<dbReference type="Proteomes" id="UP000076063">
    <property type="component" value="Unassembled WGS sequence"/>
</dbReference>
<dbReference type="PANTHER" id="PTHR12526:SF630">
    <property type="entry name" value="GLYCOSYLTRANSFERASE"/>
    <property type="match status" value="1"/>
</dbReference>
<dbReference type="GO" id="GO:0016757">
    <property type="term" value="F:glycosyltransferase activity"/>
    <property type="evidence" value="ECO:0007669"/>
    <property type="project" value="UniProtKB-KW"/>
</dbReference>
<dbReference type="SUPFAM" id="SSF53756">
    <property type="entry name" value="UDP-Glycosyltransferase/glycogen phosphorylase"/>
    <property type="match status" value="1"/>
</dbReference>
<sequence>MKILYIITRANEIGGAQTHLRDMTSGLVKDGHQVELIVGEQGALVDDVRALNVKVHIIPELVREISPYKDIKCALIIRKIIKEFSPDVIALHSSKAGIVGRLAALFLKIPVVFTVHGWSFANGVHDKKRRLYIVIERLFSKITDEIITVSAQDKQLAIEHNVASASQQTVIHNGVPLKSAAPHVYHTHDVVKLISVARFSEQKDHESLLKALSRLETRNWALTLVGKGPRLDEMKQLSQDLGISENVLFTGERLDVDALLADSDIFLLISNWEGFPISILEAMRAGLPVLASDVGGVSESVIDGKTGYLVPRADIDAIKNRLADLINDSALRVELGKSGNEFFLENFSFNAMYNKTVELYQKAINKKHNT</sequence>
<keyword evidence="3" id="KW-0328">Glycosyltransferase</keyword>